<gene>
    <name evidence="1" type="ORF">ENM78_04770</name>
</gene>
<reference evidence="1" key="1">
    <citation type="journal article" date="2020" name="mSystems">
        <title>Genome- and Community-Level Interaction Insights into Carbon Utilization and Element Cycling Functions of Hydrothermarchaeota in Hydrothermal Sediment.</title>
        <authorList>
            <person name="Zhou Z."/>
            <person name="Liu Y."/>
            <person name="Xu W."/>
            <person name="Pan J."/>
            <person name="Luo Z.H."/>
            <person name="Li M."/>
        </authorList>
    </citation>
    <scope>NUCLEOTIDE SEQUENCE [LARGE SCALE GENOMIC DNA]</scope>
    <source>
        <strain evidence="1">SpSt-1116</strain>
    </source>
</reference>
<dbReference type="AlphaFoldDB" id="A0A7J3ZL10"/>
<dbReference type="EMBL" id="DRZC01000068">
    <property type="protein sequence ID" value="HHQ80743.1"/>
    <property type="molecule type" value="Genomic_DNA"/>
</dbReference>
<proteinExistence type="predicted"/>
<comment type="caution">
    <text evidence="1">The sequence shown here is derived from an EMBL/GenBank/DDBJ whole genome shotgun (WGS) entry which is preliminary data.</text>
</comment>
<sequence>MKVPREPTEIKELIRAVRARMGGEGSFAEIDYDSLAVWSFNRLPKYLWECWKHELKERGITWQKFLRLLKLRTMDIIEWGLYDRLSWDELVKRIEHTIETYSARIGDRQ</sequence>
<name>A0A7J3ZL10_9CREN</name>
<evidence type="ECO:0000313" key="1">
    <source>
        <dbReference type="EMBL" id="HHQ80743.1"/>
    </source>
</evidence>
<accession>A0A7J3ZL10</accession>
<organism evidence="1">
    <name type="scientific">Fervidicoccus fontis</name>
    <dbReference type="NCBI Taxonomy" id="683846"/>
    <lineage>
        <taxon>Archaea</taxon>
        <taxon>Thermoproteota</taxon>
        <taxon>Thermoprotei</taxon>
        <taxon>Fervidicoccales</taxon>
        <taxon>Fervidicoccaceae</taxon>
        <taxon>Fervidicoccus</taxon>
    </lineage>
</organism>
<protein>
    <submittedName>
        <fullName evidence="1">Uncharacterized protein</fullName>
    </submittedName>
</protein>